<comment type="caution">
    <text evidence="2">The sequence shown here is derived from an EMBL/GenBank/DDBJ whole genome shotgun (WGS) entry which is preliminary data.</text>
</comment>
<evidence type="ECO:0000313" key="3">
    <source>
        <dbReference type="Proteomes" id="UP000220629"/>
    </source>
</evidence>
<dbReference type="OrthoDB" id="9802771at2"/>
<proteinExistence type="predicted"/>
<name>A0A2A7S3F5_BURGA</name>
<evidence type="ECO:0000259" key="1">
    <source>
        <dbReference type="Pfam" id="PF04273"/>
    </source>
</evidence>
<dbReference type="Pfam" id="PF04273">
    <property type="entry name" value="BLH_phosphatase"/>
    <property type="match status" value="1"/>
</dbReference>
<dbReference type="AlphaFoldDB" id="A0A2A7S3F5"/>
<dbReference type="InterPro" id="IPR005939">
    <property type="entry name" value="BLH_phosphatase-like"/>
</dbReference>
<dbReference type="InterPro" id="IPR029021">
    <property type="entry name" value="Prot-tyrosine_phosphatase-like"/>
</dbReference>
<dbReference type="EMBL" id="PDDY01000004">
    <property type="protein sequence ID" value="PEH37770.1"/>
    <property type="molecule type" value="Genomic_DNA"/>
</dbReference>
<dbReference type="Proteomes" id="UP000220629">
    <property type="component" value="Unassembled WGS sequence"/>
</dbReference>
<dbReference type="InterPro" id="IPR036873">
    <property type="entry name" value="Rhodanese-like_dom_sf"/>
</dbReference>
<gene>
    <name evidence="2" type="ORF">CRM94_25115</name>
</gene>
<dbReference type="SUPFAM" id="SSF52821">
    <property type="entry name" value="Rhodanese/Cell cycle control phosphatase"/>
    <property type="match status" value="1"/>
</dbReference>
<sequence length="62" mass="6613">MASASGSHLEARYFPVESDSLNATDIASFRALLVQLPTPVLAYCRSGTRSAKLWAASRGRSA</sequence>
<feature type="domain" description="Beta-lactamase hydrolase-like protein phosphatase-like" evidence="1">
    <location>
        <begin position="4"/>
        <end position="58"/>
    </location>
</feature>
<accession>A0A2A7S3F5</accession>
<evidence type="ECO:0000313" key="2">
    <source>
        <dbReference type="EMBL" id="PEH37770.1"/>
    </source>
</evidence>
<dbReference type="GO" id="GO:0016787">
    <property type="term" value="F:hydrolase activity"/>
    <property type="evidence" value="ECO:0007669"/>
    <property type="project" value="InterPro"/>
</dbReference>
<protein>
    <recommendedName>
        <fullName evidence="1">Beta-lactamase hydrolase-like protein phosphatase-like domain-containing protein</fullName>
    </recommendedName>
</protein>
<organism evidence="2 3">
    <name type="scientific">Burkholderia gladioli</name>
    <name type="common">Pseudomonas marginata</name>
    <name type="synonym">Phytomonas marginata</name>
    <dbReference type="NCBI Taxonomy" id="28095"/>
    <lineage>
        <taxon>Bacteria</taxon>
        <taxon>Pseudomonadati</taxon>
        <taxon>Pseudomonadota</taxon>
        <taxon>Betaproteobacteria</taxon>
        <taxon>Burkholderiales</taxon>
        <taxon>Burkholderiaceae</taxon>
        <taxon>Burkholderia</taxon>
    </lineage>
</organism>
<dbReference type="Gene3D" id="3.90.190.10">
    <property type="entry name" value="Protein tyrosine phosphatase superfamily"/>
    <property type="match status" value="1"/>
</dbReference>
<reference evidence="3" key="1">
    <citation type="submission" date="2017-09" db="EMBL/GenBank/DDBJ databases">
        <title>FDA dAtabase for Regulatory Grade micrObial Sequences (FDA-ARGOS): Supporting development and validation of Infectious Disease Dx tests.</title>
        <authorList>
            <person name="Minogue T."/>
            <person name="Wolcott M."/>
            <person name="Wasieloski L."/>
            <person name="Aguilar W."/>
            <person name="Moore D."/>
            <person name="Tallon L."/>
            <person name="Sadzewicz L."/>
            <person name="Ott S."/>
            <person name="Zhao X."/>
            <person name="Nagaraj S."/>
            <person name="Vavikolanu K."/>
            <person name="Aluvathingal J."/>
            <person name="Nadendla S."/>
            <person name="Sichtig H."/>
        </authorList>
    </citation>
    <scope>NUCLEOTIDE SEQUENCE [LARGE SCALE GENOMIC DNA]</scope>
    <source>
        <strain evidence="3">FDAARGOS_390</strain>
    </source>
</reference>